<keyword evidence="3" id="KW-0276">Fatty acid metabolism</keyword>
<evidence type="ECO:0000256" key="6">
    <source>
        <dbReference type="RuleBase" id="RU003707"/>
    </source>
</evidence>
<dbReference type="Gene3D" id="3.90.226.10">
    <property type="entry name" value="2-enoyl-CoA Hydratase, Chain A, domain 1"/>
    <property type="match status" value="1"/>
</dbReference>
<dbReference type="OrthoDB" id="8452484at2"/>
<dbReference type="CDD" id="cd06558">
    <property type="entry name" value="crotonase-like"/>
    <property type="match status" value="1"/>
</dbReference>
<dbReference type="InterPro" id="IPR029045">
    <property type="entry name" value="ClpP/crotonase-like_dom_sf"/>
</dbReference>
<evidence type="ECO:0000256" key="2">
    <source>
        <dbReference type="ARBA" id="ARBA00005254"/>
    </source>
</evidence>
<name>A0A1M6VYX0_PSETH</name>
<comment type="pathway">
    <text evidence="1">Lipid metabolism; fatty acid beta-oxidation.</text>
</comment>
<evidence type="ECO:0000256" key="1">
    <source>
        <dbReference type="ARBA" id="ARBA00005005"/>
    </source>
</evidence>
<evidence type="ECO:0000256" key="5">
    <source>
        <dbReference type="ARBA" id="ARBA00023235"/>
    </source>
</evidence>
<accession>A0A1M6VYX0</accession>
<organism evidence="8 9">
    <name type="scientific">Pseudonocardia thermophila</name>
    <dbReference type="NCBI Taxonomy" id="1848"/>
    <lineage>
        <taxon>Bacteria</taxon>
        <taxon>Bacillati</taxon>
        <taxon>Actinomycetota</taxon>
        <taxon>Actinomycetes</taxon>
        <taxon>Pseudonocardiales</taxon>
        <taxon>Pseudonocardiaceae</taxon>
        <taxon>Pseudonocardia</taxon>
    </lineage>
</organism>
<dbReference type="PROSITE" id="PS00166">
    <property type="entry name" value="ENOYL_COA_HYDRATASE"/>
    <property type="match status" value="1"/>
</dbReference>
<evidence type="ECO:0000256" key="4">
    <source>
        <dbReference type="ARBA" id="ARBA00023098"/>
    </source>
</evidence>
<dbReference type="PANTHER" id="PTHR43149:SF1">
    <property type="entry name" value="DELTA(3,5)-DELTA(2,4)-DIENOYL-COA ISOMERASE, MITOCHONDRIAL"/>
    <property type="match status" value="1"/>
</dbReference>
<dbReference type="UniPathway" id="UPA00659"/>
<keyword evidence="4" id="KW-0443">Lipid metabolism</keyword>
<dbReference type="EMBL" id="FRAP01000013">
    <property type="protein sequence ID" value="SHK86691.1"/>
    <property type="molecule type" value="Genomic_DNA"/>
</dbReference>
<reference evidence="8 9" key="1">
    <citation type="submission" date="2016-11" db="EMBL/GenBank/DDBJ databases">
        <authorList>
            <person name="Jaros S."/>
            <person name="Januszkiewicz K."/>
            <person name="Wedrychowicz H."/>
        </authorList>
    </citation>
    <scope>NUCLEOTIDE SEQUENCE [LARGE SCALE GENOMIC DNA]</scope>
    <source>
        <strain evidence="8 9">DSM 43832</strain>
    </source>
</reference>
<protein>
    <submittedName>
        <fullName evidence="8">Enoyl-CoA hydratase/carnithine racemase</fullName>
    </submittedName>
</protein>
<evidence type="ECO:0000256" key="7">
    <source>
        <dbReference type="SAM" id="MobiDB-lite"/>
    </source>
</evidence>
<evidence type="ECO:0000313" key="8">
    <source>
        <dbReference type="EMBL" id="SHK86691.1"/>
    </source>
</evidence>
<dbReference type="InterPro" id="IPR018376">
    <property type="entry name" value="Enoyl-CoA_hyd/isom_CS"/>
</dbReference>
<keyword evidence="9" id="KW-1185">Reference proteome</keyword>
<feature type="region of interest" description="Disordered" evidence="7">
    <location>
        <begin position="247"/>
        <end position="267"/>
    </location>
</feature>
<dbReference type="NCBIfam" id="NF005699">
    <property type="entry name" value="PRK07509.1"/>
    <property type="match status" value="1"/>
</dbReference>
<gene>
    <name evidence="8" type="ORF">SAMN05443637_113137</name>
</gene>
<dbReference type="SUPFAM" id="SSF52096">
    <property type="entry name" value="ClpP/crotonase"/>
    <property type="match status" value="1"/>
</dbReference>
<dbReference type="GO" id="GO:0006635">
    <property type="term" value="P:fatty acid beta-oxidation"/>
    <property type="evidence" value="ECO:0007669"/>
    <property type="project" value="UniProtKB-UniPathway"/>
</dbReference>
<evidence type="ECO:0000313" key="9">
    <source>
        <dbReference type="Proteomes" id="UP000184363"/>
    </source>
</evidence>
<evidence type="ECO:0000256" key="3">
    <source>
        <dbReference type="ARBA" id="ARBA00022832"/>
    </source>
</evidence>
<dbReference type="InterPro" id="IPR001753">
    <property type="entry name" value="Enoyl-CoA_hydra/iso"/>
</dbReference>
<comment type="similarity">
    <text evidence="2 6">Belongs to the enoyl-CoA hydratase/isomerase family.</text>
</comment>
<dbReference type="InterPro" id="IPR045002">
    <property type="entry name" value="Ech1-like"/>
</dbReference>
<dbReference type="PANTHER" id="PTHR43149">
    <property type="entry name" value="ENOYL-COA HYDRATASE"/>
    <property type="match status" value="1"/>
</dbReference>
<proteinExistence type="inferred from homology"/>
<keyword evidence="5" id="KW-0413">Isomerase</keyword>
<dbReference type="Pfam" id="PF00378">
    <property type="entry name" value="ECH_1"/>
    <property type="match status" value="1"/>
</dbReference>
<dbReference type="Gene3D" id="1.10.12.10">
    <property type="entry name" value="Lyase 2-enoyl-coa Hydratase, Chain A, domain 2"/>
    <property type="match status" value="1"/>
</dbReference>
<dbReference type="STRING" id="1848.SAMN05443637_113137"/>
<dbReference type="InterPro" id="IPR014748">
    <property type="entry name" value="Enoyl-CoA_hydra_C"/>
</dbReference>
<dbReference type="GO" id="GO:0016853">
    <property type="term" value="F:isomerase activity"/>
    <property type="evidence" value="ECO:0007669"/>
    <property type="project" value="UniProtKB-KW"/>
</dbReference>
<sequence>MGDRVLCTVDGGVADVRLNRPAKLNALDSEMFAALAETGEALRAERGLRAVVLSGEGRSFCAGLDTSAFGAMAQGREWRPAGREPADPGAPSRGQRAVLAFRDLPVPVIAAVRGHALGGGLQLALGADIRIAAPGAVFAVLEVRWGLVPDMVGTQLLPRLVGPDVAAELIFTGRRVDAAEAHRIGLVTRIADDPLAAAHELAAEIAARSPDAVRAAKELLAITDYAAGLAAERAAFARLAGSPNQREAAAASLARRAPRFADPEEQP</sequence>
<dbReference type="AlphaFoldDB" id="A0A1M6VYX0"/>
<dbReference type="RefSeq" id="WP_073458222.1">
    <property type="nucleotide sequence ID" value="NZ_CALGVN010000040.1"/>
</dbReference>
<dbReference type="Proteomes" id="UP000184363">
    <property type="component" value="Unassembled WGS sequence"/>
</dbReference>